<dbReference type="InterPro" id="IPR001138">
    <property type="entry name" value="Zn2Cys6_DnaBD"/>
</dbReference>
<proteinExistence type="predicted"/>
<dbReference type="GO" id="GO:0005634">
    <property type="term" value="C:nucleus"/>
    <property type="evidence" value="ECO:0007669"/>
    <property type="project" value="UniProtKB-SubCell"/>
</dbReference>
<feature type="region of interest" description="Disordered" evidence="6">
    <location>
        <begin position="1"/>
        <end position="121"/>
    </location>
</feature>
<feature type="compositionally biased region" description="Low complexity" evidence="6">
    <location>
        <begin position="284"/>
        <end position="303"/>
    </location>
</feature>
<dbReference type="InterPro" id="IPR050815">
    <property type="entry name" value="TF_fung"/>
</dbReference>
<evidence type="ECO:0000256" key="5">
    <source>
        <dbReference type="ARBA" id="ARBA00023242"/>
    </source>
</evidence>
<keyword evidence="5" id="KW-0539">Nucleus</keyword>
<feature type="domain" description="Zn(2)-C6 fungal-type" evidence="7">
    <location>
        <begin position="192"/>
        <end position="231"/>
    </location>
</feature>
<organism evidence="8 9">
    <name type="scientific">Kwoniella dendrophila CBS 6074</name>
    <dbReference type="NCBI Taxonomy" id="1295534"/>
    <lineage>
        <taxon>Eukaryota</taxon>
        <taxon>Fungi</taxon>
        <taxon>Dikarya</taxon>
        <taxon>Basidiomycota</taxon>
        <taxon>Agaricomycotina</taxon>
        <taxon>Tremellomycetes</taxon>
        <taxon>Tremellales</taxon>
        <taxon>Cryptococcaceae</taxon>
        <taxon>Kwoniella</taxon>
    </lineage>
</organism>
<keyword evidence="4" id="KW-0804">Transcription</keyword>
<dbReference type="CDD" id="cd12148">
    <property type="entry name" value="fungal_TF_MHR"/>
    <property type="match status" value="1"/>
</dbReference>
<dbReference type="SMART" id="SM00066">
    <property type="entry name" value="GAL4"/>
    <property type="match status" value="1"/>
</dbReference>
<dbReference type="GO" id="GO:0000981">
    <property type="term" value="F:DNA-binding transcription factor activity, RNA polymerase II-specific"/>
    <property type="evidence" value="ECO:0007669"/>
    <property type="project" value="InterPro"/>
</dbReference>
<keyword evidence="3" id="KW-0805">Transcription regulation</keyword>
<accession>A0AAX4JN80</accession>
<feature type="compositionally biased region" description="Low complexity" evidence="6">
    <location>
        <begin position="24"/>
        <end position="40"/>
    </location>
</feature>
<evidence type="ECO:0000256" key="4">
    <source>
        <dbReference type="ARBA" id="ARBA00023163"/>
    </source>
</evidence>
<evidence type="ECO:0000256" key="2">
    <source>
        <dbReference type="ARBA" id="ARBA00022723"/>
    </source>
</evidence>
<protein>
    <recommendedName>
        <fullName evidence="7">Zn(2)-C6 fungal-type domain-containing protein</fullName>
    </recommendedName>
</protein>
<keyword evidence="2" id="KW-0479">Metal-binding</keyword>
<feature type="compositionally biased region" description="Polar residues" evidence="6">
    <location>
        <begin position="41"/>
        <end position="54"/>
    </location>
</feature>
<dbReference type="PANTHER" id="PTHR47338">
    <property type="entry name" value="ZN(II)2CYS6 TRANSCRIPTION FACTOR (EUROFUNG)-RELATED"/>
    <property type="match status" value="1"/>
</dbReference>
<feature type="compositionally biased region" description="Low complexity" evidence="6">
    <location>
        <begin position="259"/>
        <end position="269"/>
    </location>
</feature>
<feature type="region of interest" description="Disordered" evidence="6">
    <location>
        <begin position="251"/>
        <end position="310"/>
    </location>
</feature>
<name>A0AAX4JN80_9TREE</name>
<dbReference type="PANTHER" id="PTHR47338:SF29">
    <property type="entry name" value="ZN(2)-C6 FUNGAL-TYPE DOMAIN-CONTAINING PROTEIN"/>
    <property type="match status" value="1"/>
</dbReference>
<feature type="compositionally biased region" description="Polar residues" evidence="6">
    <location>
        <begin position="80"/>
        <end position="120"/>
    </location>
</feature>
<dbReference type="RefSeq" id="XP_066073040.1">
    <property type="nucleotide sequence ID" value="XM_066216943.1"/>
</dbReference>
<dbReference type="Gene3D" id="4.10.240.10">
    <property type="entry name" value="Zn(2)-C6 fungal-type DNA-binding domain"/>
    <property type="match status" value="1"/>
</dbReference>
<evidence type="ECO:0000256" key="6">
    <source>
        <dbReference type="SAM" id="MobiDB-lite"/>
    </source>
</evidence>
<evidence type="ECO:0000259" key="7">
    <source>
        <dbReference type="SMART" id="SM00066"/>
    </source>
</evidence>
<keyword evidence="9" id="KW-1185">Reference proteome</keyword>
<dbReference type="SUPFAM" id="SSF57701">
    <property type="entry name" value="Zn2/Cys6 DNA-binding domain"/>
    <property type="match status" value="1"/>
</dbReference>
<sequence>MIPPNNNGQGQFAPYDPQQQFYQFSPGSSSASSFPLNSLSIGQQNLPSSTSRPSVSPERPYIYAQQPPHLVNMTYPQPPSQSSAVGHSQLTNRISTSPTQLRINIPGTTMNSRPPSSSKLTDGYLSDADVDGALEIEAEPQIRMDGGDFPPLPNRRGTYGSLSGSTDSMVDGSLDNVEVKEQPNKRKPRITLPRGRACVACRKCTGDIPCRTCQKAGLECRYEELPRKKPRAVILEERVAELEACLNLRPNDPVPPKFQHSNSSSSQQHLVHYPPPPPLQATHSASFESRSQSSSSIASPSSAMPNMGNDASNFSLVSHIDVTNPMPGLNTSRTDIPPNSALELALIQFVLPFTPFVGLPVHSARFLALLTLPSHDPRRPHPALLYILFAQAVRLIELNRPPPRMPPLPQGMFAQSFTPPPTPPNMDKNLILAQVGGTSLLLLERARMELDRGIRNVDRSFDLTRAAIGIAFMLYSMGHFIEGWNIPVSRLLISCGLHRITGTYIPPEGGSGIDPDLIPKPYAPAHQYAHSHSYNHPSNPFSNKTQPELDFPIIRMRPIIIPPARDEIELAERIATFWAAKMQDWEAGIGWGWSTSLADDLCTTEWGWGWGPVETKSLAGNTEKYNIGDLFDPSSTIHSSPTPDTTYILATKSVALLHRANSLFDLPESSYPITLPDGRVAPANIAPLSAVQSVQIALQNFRRRIPDIFKDFTQNPVQPTEVPYDGLSDPWFIMLHSNLYAAEMLCWRELANYHPNTYETAVRSARAQVNLVRRIPNNTWANLDLLIALNLSLTSRFLFKESSRLLNSPQPSPEANHMASMASSEAEVLRQALNGIFNRFNPIAGMHSLIVQRVREGWPEKEGEYERI</sequence>
<evidence type="ECO:0000256" key="3">
    <source>
        <dbReference type="ARBA" id="ARBA00023015"/>
    </source>
</evidence>
<dbReference type="CDD" id="cd00067">
    <property type="entry name" value="GAL4"/>
    <property type="match status" value="1"/>
</dbReference>
<dbReference type="Proteomes" id="UP001355207">
    <property type="component" value="Chromosome 1"/>
</dbReference>
<evidence type="ECO:0000313" key="9">
    <source>
        <dbReference type="Proteomes" id="UP001355207"/>
    </source>
</evidence>
<dbReference type="InterPro" id="IPR036864">
    <property type="entry name" value="Zn2-C6_fun-type_DNA-bd_sf"/>
</dbReference>
<dbReference type="GO" id="GO:0008270">
    <property type="term" value="F:zinc ion binding"/>
    <property type="evidence" value="ECO:0007669"/>
    <property type="project" value="InterPro"/>
</dbReference>
<evidence type="ECO:0000313" key="8">
    <source>
        <dbReference type="EMBL" id="WWC86277.1"/>
    </source>
</evidence>
<dbReference type="GeneID" id="91091822"/>
<reference evidence="8 9" key="1">
    <citation type="submission" date="2024-01" db="EMBL/GenBank/DDBJ databases">
        <title>Comparative genomics of Cryptococcus and Kwoniella reveals pathogenesis evolution and contrasting modes of karyotype evolution via chromosome fusion or intercentromeric recombination.</title>
        <authorList>
            <person name="Coelho M.A."/>
            <person name="David-Palma M."/>
            <person name="Shea T."/>
            <person name="Bowers K."/>
            <person name="McGinley-Smith S."/>
            <person name="Mohammad A.W."/>
            <person name="Gnirke A."/>
            <person name="Yurkov A.M."/>
            <person name="Nowrousian M."/>
            <person name="Sun S."/>
            <person name="Cuomo C.A."/>
            <person name="Heitman J."/>
        </authorList>
    </citation>
    <scope>NUCLEOTIDE SEQUENCE [LARGE SCALE GENOMIC DNA]</scope>
    <source>
        <strain evidence="8 9">CBS 6074</strain>
    </source>
</reference>
<gene>
    <name evidence="8" type="ORF">L201_001150</name>
</gene>
<comment type="subcellular location">
    <subcellularLocation>
        <location evidence="1">Nucleus</location>
    </subcellularLocation>
</comment>
<dbReference type="AlphaFoldDB" id="A0AAX4JN80"/>
<evidence type="ECO:0000256" key="1">
    <source>
        <dbReference type="ARBA" id="ARBA00004123"/>
    </source>
</evidence>
<feature type="compositionally biased region" description="Polar residues" evidence="6">
    <location>
        <begin position="1"/>
        <end position="10"/>
    </location>
</feature>
<dbReference type="EMBL" id="CP144098">
    <property type="protein sequence ID" value="WWC86277.1"/>
    <property type="molecule type" value="Genomic_DNA"/>
</dbReference>